<sequence>MKTHITLILTLAMISCASENQQKGLDLIAKHYHTETSFSKGFKTNAGKTTSRFNIKVSNSPMLDTLRQDITASNIALMLYESFTEDEKDDYDFINVELQKDSLEESHKALYDIQQLSRALDQAAIFTNFSENLLQKNYNGIVQNIADRYQNPKLAGNLEAFMNGLYKAHGNLIEYKRIGFGIYTKPNNEKLFHYSGHLKFADGYIRPFILTTSMNVSNDYIEGYKLD</sequence>
<dbReference type="PROSITE" id="PS51257">
    <property type="entry name" value="PROKAR_LIPOPROTEIN"/>
    <property type="match status" value="1"/>
</dbReference>
<evidence type="ECO:0000313" key="2">
    <source>
        <dbReference type="Proteomes" id="UP000050827"/>
    </source>
</evidence>
<gene>
    <name evidence="1" type="ORF">AAY42_14025</name>
</gene>
<organism evidence="1 2">
    <name type="scientific">Flagellimonas eckloniae</name>
    <dbReference type="NCBI Taxonomy" id="346185"/>
    <lineage>
        <taxon>Bacteria</taxon>
        <taxon>Pseudomonadati</taxon>
        <taxon>Bacteroidota</taxon>
        <taxon>Flavobacteriia</taxon>
        <taxon>Flavobacteriales</taxon>
        <taxon>Flavobacteriaceae</taxon>
        <taxon>Flagellimonas</taxon>
    </lineage>
</organism>
<dbReference type="EMBL" id="LCTZ01000002">
    <property type="protein sequence ID" value="KQC30881.1"/>
    <property type="molecule type" value="Genomic_DNA"/>
</dbReference>
<dbReference type="Proteomes" id="UP000050827">
    <property type="component" value="Unassembled WGS sequence"/>
</dbReference>
<proteinExistence type="predicted"/>
<evidence type="ECO:0000313" key="1">
    <source>
        <dbReference type="EMBL" id="KQC30881.1"/>
    </source>
</evidence>
<dbReference type="STRING" id="346185.AAY42_14025"/>
<dbReference type="RefSeq" id="WP_055396301.1">
    <property type="nucleotide sequence ID" value="NZ_LCTZ01000002.1"/>
</dbReference>
<comment type="caution">
    <text evidence="1">The sequence shown here is derived from an EMBL/GenBank/DDBJ whole genome shotgun (WGS) entry which is preliminary data.</text>
</comment>
<dbReference type="OrthoDB" id="1443562at2"/>
<accession>A0A0Q0XIW5</accession>
<keyword evidence="2" id="KW-1185">Reference proteome</keyword>
<dbReference type="AlphaFoldDB" id="A0A0Q0XIW5"/>
<protein>
    <submittedName>
        <fullName evidence="1">Uncharacterized protein</fullName>
    </submittedName>
</protein>
<name>A0A0Q0XIW5_9FLAO</name>
<reference evidence="1 2" key="1">
    <citation type="submission" date="2015-04" db="EMBL/GenBank/DDBJ databases">
        <title>Complete genome of flavobacterium.</title>
        <authorList>
            <person name="Kwon Y.M."/>
            <person name="Kim S.-J."/>
        </authorList>
    </citation>
    <scope>NUCLEOTIDE SEQUENCE [LARGE SCALE GENOMIC DNA]</scope>
    <source>
        <strain evidence="1 2">DK169</strain>
    </source>
</reference>